<gene>
    <name evidence="2" type="ORF">C8A04DRAFT_16120</name>
</gene>
<dbReference type="AlphaFoldDB" id="A0AAN6ZHA4"/>
<dbReference type="GO" id="GO:1990112">
    <property type="term" value="C:RQC complex"/>
    <property type="evidence" value="ECO:0007669"/>
    <property type="project" value="TreeGrafter"/>
</dbReference>
<dbReference type="Pfam" id="PF04910">
    <property type="entry name" value="Tcf25"/>
    <property type="match status" value="1"/>
</dbReference>
<evidence type="ECO:0000313" key="2">
    <source>
        <dbReference type="EMBL" id="KAK4139145.1"/>
    </source>
</evidence>
<dbReference type="Proteomes" id="UP001302676">
    <property type="component" value="Unassembled WGS sequence"/>
</dbReference>
<feature type="compositionally biased region" description="Basic and acidic residues" evidence="1">
    <location>
        <begin position="11"/>
        <end position="26"/>
    </location>
</feature>
<evidence type="ECO:0000256" key="1">
    <source>
        <dbReference type="SAM" id="MobiDB-lite"/>
    </source>
</evidence>
<feature type="compositionally biased region" description="Pro residues" evidence="1">
    <location>
        <begin position="756"/>
        <end position="765"/>
    </location>
</feature>
<dbReference type="EMBL" id="MU853689">
    <property type="protein sequence ID" value="KAK4139145.1"/>
    <property type="molecule type" value="Genomic_DNA"/>
</dbReference>
<reference evidence="2" key="2">
    <citation type="submission" date="2023-05" db="EMBL/GenBank/DDBJ databases">
        <authorList>
            <consortium name="Lawrence Berkeley National Laboratory"/>
            <person name="Steindorff A."/>
            <person name="Hensen N."/>
            <person name="Bonometti L."/>
            <person name="Westerberg I."/>
            <person name="Brannstrom I.O."/>
            <person name="Guillou S."/>
            <person name="Cros-Aarteil S."/>
            <person name="Calhoun S."/>
            <person name="Haridas S."/>
            <person name="Kuo A."/>
            <person name="Mondo S."/>
            <person name="Pangilinan J."/>
            <person name="Riley R."/>
            <person name="Labutti K."/>
            <person name="Andreopoulos B."/>
            <person name="Lipzen A."/>
            <person name="Chen C."/>
            <person name="Yanf M."/>
            <person name="Daum C."/>
            <person name="Ng V."/>
            <person name="Clum A."/>
            <person name="Ohm R."/>
            <person name="Martin F."/>
            <person name="Silar P."/>
            <person name="Natvig D."/>
            <person name="Lalanne C."/>
            <person name="Gautier V."/>
            <person name="Ament-Velasquez S.L."/>
            <person name="Kruys A."/>
            <person name="Hutchinson M.I."/>
            <person name="Powell A.J."/>
            <person name="Barry K."/>
            <person name="Miller A.N."/>
            <person name="Grigoriev I.V."/>
            <person name="Debuchy R."/>
            <person name="Gladieux P."/>
            <person name="Thoren M.H."/>
            <person name="Johannesson H."/>
        </authorList>
    </citation>
    <scope>NUCLEOTIDE SEQUENCE</scope>
    <source>
        <strain evidence="2">CBS 141.50</strain>
    </source>
</reference>
<feature type="compositionally biased region" description="Acidic residues" evidence="1">
    <location>
        <begin position="697"/>
        <end position="717"/>
    </location>
</feature>
<dbReference type="GO" id="GO:1990116">
    <property type="term" value="P:ribosome-associated ubiquitin-dependent protein catabolic process"/>
    <property type="evidence" value="ECO:0007669"/>
    <property type="project" value="TreeGrafter"/>
</dbReference>
<proteinExistence type="predicted"/>
<feature type="region of interest" description="Disordered" evidence="1">
    <location>
        <begin position="1"/>
        <end position="115"/>
    </location>
</feature>
<sequence>MASRQLRKLRKQQELLSSEKEPHEGSEESEDEPVISKPRGNMFSGFAALGGDDDQDGDDNDDDEDEDTQQPAPEEASTGPTEPAKKSKKKSKKKKKKGKQTEASTAPAKEADEPIDEIDQALQELKMAAPKPGPRLVDTLGTTHSTTSNLDKLLQINFQHLKALNEMRRVFGKAMDVAEGEEQTQNQQQQQRGLPANVDLETFLSARAVRPGQNPQQGGGSRNMFDTILRTNPFIDGKKSWPRGTAEGLKMIRVTEAGSQRQQQQQGPVEFAFAHDRDYDMLEASFFQLVQMYDPMQIVDFLYRHPYHVSSLIQVSKVARQDQNSALAADLIERALFTFGRVSLSEFRKKLEKGQARLSFARPENRQFYLAGYNLIQKLVLKGTYRTALEWAKLFLSVNHRDPYGTVNWIHVLAIRAHEAEWFVQFCASGFFEEHNYDSDDDDDDDDARVRDRSSGNGNDPNKLYAQQTLPLAHFQLGDTATAKSVLAKGMTTLPWLYCALFSALNLDAPKPIWGVQPRNEDEALHTELYLHTAKDLWNTPQHTTLLKETAASLSSTTTTPLATTTTPLDPDPTAQVTLATARFIYLDNTPHLMSSVPRQMLHTAIPNFEFDPLPPAQETNLFTAPAQRLAWSATEIERARQDAGNRPAMLAGPGARALLAQLRGEIEGAADERLRRMGQEDRRRGVGGAGERGDDAGDDADFGDEGENEVGDENENEQEHEPSPGMINFLRNLMGGGLRDWTAAGGIGADDQGGLPPPPPPPRMTMPGAWDEGGDEEWGDDDADRLYEEHMRGLGGGDAGWGDGNGDGNGGENDGEETNRDVHPEEGRQ</sequence>
<feature type="compositionally biased region" description="Acidic residues" evidence="1">
    <location>
        <begin position="773"/>
        <end position="784"/>
    </location>
</feature>
<feature type="compositionally biased region" description="Basic residues" evidence="1">
    <location>
        <begin position="1"/>
        <end position="10"/>
    </location>
</feature>
<feature type="region of interest" description="Disordered" evidence="1">
    <location>
        <begin position="438"/>
        <end position="463"/>
    </location>
</feature>
<dbReference type="PANTHER" id="PTHR22684:SF0">
    <property type="entry name" value="RIBOSOME QUALITY CONTROL COMPLEX SUBUNIT TCF25"/>
    <property type="match status" value="1"/>
</dbReference>
<comment type="caution">
    <text evidence="2">The sequence shown here is derived from an EMBL/GenBank/DDBJ whole genome shotgun (WGS) entry which is preliminary data.</text>
</comment>
<organism evidence="2 3">
    <name type="scientific">Dichotomopilus funicola</name>
    <dbReference type="NCBI Taxonomy" id="1934379"/>
    <lineage>
        <taxon>Eukaryota</taxon>
        <taxon>Fungi</taxon>
        <taxon>Dikarya</taxon>
        <taxon>Ascomycota</taxon>
        <taxon>Pezizomycotina</taxon>
        <taxon>Sordariomycetes</taxon>
        <taxon>Sordariomycetidae</taxon>
        <taxon>Sordariales</taxon>
        <taxon>Chaetomiaceae</taxon>
        <taxon>Dichotomopilus</taxon>
    </lineage>
</organism>
<dbReference type="RefSeq" id="XP_062632516.1">
    <property type="nucleotide sequence ID" value="XM_062778736.1"/>
</dbReference>
<accession>A0AAN6ZHA4</accession>
<keyword evidence="3" id="KW-1185">Reference proteome</keyword>
<protein>
    <submittedName>
        <fullName evidence="2">Ribosome quality control complex subunit 1</fullName>
    </submittedName>
</protein>
<dbReference type="GO" id="GO:0072344">
    <property type="term" value="P:rescue of stalled ribosome"/>
    <property type="evidence" value="ECO:0007669"/>
    <property type="project" value="TreeGrafter"/>
</dbReference>
<feature type="compositionally biased region" description="Basic and acidic residues" evidence="1">
    <location>
        <begin position="672"/>
        <end position="685"/>
    </location>
</feature>
<dbReference type="GeneID" id="87815349"/>
<feature type="compositionally biased region" description="Acidic residues" evidence="1">
    <location>
        <begin position="51"/>
        <end position="68"/>
    </location>
</feature>
<reference evidence="2" key="1">
    <citation type="journal article" date="2023" name="Mol. Phylogenet. Evol.">
        <title>Genome-scale phylogeny and comparative genomics of the fungal order Sordariales.</title>
        <authorList>
            <person name="Hensen N."/>
            <person name="Bonometti L."/>
            <person name="Westerberg I."/>
            <person name="Brannstrom I.O."/>
            <person name="Guillou S."/>
            <person name="Cros-Aarteil S."/>
            <person name="Calhoun S."/>
            <person name="Haridas S."/>
            <person name="Kuo A."/>
            <person name="Mondo S."/>
            <person name="Pangilinan J."/>
            <person name="Riley R."/>
            <person name="LaButti K."/>
            <person name="Andreopoulos B."/>
            <person name="Lipzen A."/>
            <person name="Chen C."/>
            <person name="Yan M."/>
            <person name="Daum C."/>
            <person name="Ng V."/>
            <person name="Clum A."/>
            <person name="Steindorff A."/>
            <person name="Ohm R.A."/>
            <person name="Martin F."/>
            <person name="Silar P."/>
            <person name="Natvig D.O."/>
            <person name="Lalanne C."/>
            <person name="Gautier V."/>
            <person name="Ament-Velasquez S.L."/>
            <person name="Kruys A."/>
            <person name="Hutchinson M.I."/>
            <person name="Powell A.J."/>
            <person name="Barry K."/>
            <person name="Miller A.N."/>
            <person name="Grigoriev I.V."/>
            <person name="Debuchy R."/>
            <person name="Gladieux P."/>
            <person name="Hiltunen Thoren M."/>
            <person name="Johannesson H."/>
        </authorList>
    </citation>
    <scope>NUCLEOTIDE SEQUENCE</scope>
    <source>
        <strain evidence="2">CBS 141.50</strain>
    </source>
</reference>
<dbReference type="PANTHER" id="PTHR22684">
    <property type="entry name" value="NULP1-RELATED"/>
    <property type="match status" value="1"/>
</dbReference>
<name>A0AAN6ZHA4_9PEZI</name>
<feature type="compositionally biased region" description="Gly residues" evidence="1">
    <location>
        <begin position="794"/>
        <end position="813"/>
    </location>
</feature>
<feature type="compositionally biased region" description="Basic residues" evidence="1">
    <location>
        <begin position="86"/>
        <end position="98"/>
    </location>
</feature>
<feature type="region of interest" description="Disordered" evidence="1">
    <location>
        <begin position="672"/>
        <end position="830"/>
    </location>
</feature>
<dbReference type="InterPro" id="IPR006994">
    <property type="entry name" value="TCF25/Rqc1"/>
</dbReference>
<evidence type="ECO:0000313" key="3">
    <source>
        <dbReference type="Proteomes" id="UP001302676"/>
    </source>
</evidence>
<feature type="compositionally biased region" description="Basic and acidic residues" evidence="1">
    <location>
        <begin position="818"/>
        <end position="830"/>
    </location>
</feature>